<dbReference type="InterPro" id="IPR023936">
    <property type="entry name" value="RutE-like"/>
</dbReference>
<dbReference type="EC" id="1.-.-.-" evidence="5"/>
<dbReference type="InterPro" id="IPR000415">
    <property type="entry name" value="Nitroreductase-like"/>
</dbReference>
<sequence>MSLDEQARDLLFRQARSHNGWRDEPVSDEQLAELYELMKFGPTAANCCPLRVVFVRTPEGKARLKPTLDAGNIDKTMSAPVTAILAYDLDFPDTLPKLFPHTDARSWFAGQDEKIAHTAFLNGSLQGAYFMLAARAVGLDCGPMAGFNNALVDETFFPGGRVKSNFLCNLGHGDPDKLFPRSPRLEFDEACSLV</sequence>
<dbReference type="InterPro" id="IPR050461">
    <property type="entry name" value="Nitroreductase_HadB/RutE"/>
</dbReference>
<comment type="similarity">
    <text evidence="5">Belongs to the nitroreductase family. HadB/RutE subfamily.</text>
</comment>
<dbReference type="OrthoDB" id="9784375at2"/>
<keyword evidence="1 5" id="KW-0285">Flavoprotein</keyword>
<evidence type="ECO:0000259" key="6">
    <source>
        <dbReference type="Pfam" id="PF00881"/>
    </source>
</evidence>
<dbReference type="NCBIfam" id="NF003768">
    <property type="entry name" value="PRK05365.1"/>
    <property type="match status" value="1"/>
</dbReference>
<dbReference type="RefSeq" id="WP_085441985.1">
    <property type="nucleotide sequence ID" value="NZ_LVJN01000018.1"/>
</dbReference>
<gene>
    <name evidence="7" type="primary">degP3</name>
    <name evidence="7" type="ORF">MAIT1_03547</name>
</gene>
<proteinExistence type="inferred from homology"/>
<comment type="cofactor">
    <cofactor evidence="5">
        <name>FMN</name>
        <dbReference type="ChEBI" id="CHEBI:58210"/>
    </cofactor>
</comment>
<dbReference type="GO" id="GO:0016491">
    <property type="term" value="F:oxidoreductase activity"/>
    <property type="evidence" value="ECO:0007669"/>
    <property type="project" value="UniProtKB-UniRule"/>
</dbReference>
<dbReference type="InterPro" id="IPR029479">
    <property type="entry name" value="Nitroreductase"/>
</dbReference>
<evidence type="ECO:0000313" key="7">
    <source>
        <dbReference type="EMBL" id="OSM05365.1"/>
    </source>
</evidence>
<evidence type="ECO:0000256" key="1">
    <source>
        <dbReference type="ARBA" id="ARBA00022630"/>
    </source>
</evidence>
<dbReference type="CDD" id="cd02148">
    <property type="entry name" value="RutE-like"/>
    <property type="match status" value="1"/>
</dbReference>
<evidence type="ECO:0000256" key="2">
    <source>
        <dbReference type="ARBA" id="ARBA00022643"/>
    </source>
</evidence>
<keyword evidence="7" id="KW-0378">Hydrolase</keyword>
<dbReference type="Pfam" id="PF00881">
    <property type="entry name" value="Nitroreductase"/>
    <property type="match status" value="1"/>
</dbReference>
<dbReference type="GO" id="GO:0008233">
    <property type="term" value="F:peptidase activity"/>
    <property type="evidence" value="ECO:0007669"/>
    <property type="project" value="UniProtKB-KW"/>
</dbReference>
<accession>A0A1Y2K9A9</accession>
<evidence type="ECO:0000256" key="3">
    <source>
        <dbReference type="ARBA" id="ARBA00022857"/>
    </source>
</evidence>
<dbReference type="AlphaFoldDB" id="A0A1Y2K9A9"/>
<evidence type="ECO:0000256" key="4">
    <source>
        <dbReference type="ARBA" id="ARBA00023002"/>
    </source>
</evidence>
<dbReference type="PANTHER" id="PTHR43543">
    <property type="entry name" value="MALONIC SEMIALDEHYDE REDUCTASE RUTE-RELATED"/>
    <property type="match status" value="1"/>
</dbReference>
<keyword evidence="3 5" id="KW-0521">NADP</keyword>
<keyword evidence="5" id="KW-0520">NAD</keyword>
<evidence type="ECO:0000256" key="5">
    <source>
        <dbReference type="HAMAP-Rule" id="MF_01204"/>
    </source>
</evidence>
<dbReference type="Gene3D" id="3.40.109.10">
    <property type="entry name" value="NADH Oxidase"/>
    <property type="match status" value="1"/>
</dbReference>
<name>A0A1Y2K9A9_9PROT</name>
<evidence type="ECO:0000313" key="8">
    <source>
        <dbReference type="Proteomes" id="UP000194003"/>
    </source>
</evidence>
<dbReference type="SUPFAM" id="SSF55469">
    <property type="entry name" value="FMN-dependent nitroreductase-like"/>
    <property type="match status" value="1"/>
</dbReference>
<reference evidence="7 8" key="1">
    <citation type="journal article" date="2016" name="BMC Genomics">
        <title>Combined genomic and structural analyses of a cultured magnetotactic bacterium reveals its niche adaptation to a dynamic environment.</title>
        <authorList>
            <person name="Araujo A.C."/>
            <person name="Morillo V."/>
            <person name="Cypriano J."/>
            <person name="Teixeira L.C."/>
            <person name="Leao P."/>
            <person name="Lyra S."/>
            <person name="Almeida L.G."/>
            <person name="Bazylinski D.A."/>
            <person name="Vasconcellos A.T."/>
            <person name="Abreu F."/>
            <person name="Lins U."/>
        </authorList>
    </citation>
    <scope>NUCLEOTIDE SEQUENCE [LARGE SCALE GENOMIC DNA]</scope>
    <source>
        <strain evidence="7 8">IT-1</strain>
    </source>
</reference>
<dbReference type="Proteomes" id="UP000194003">
    <property type="component" value="Unassembled WGS sequence"/>
</dbReference>
<protein>
    <recommendedName>
        <fullName evidence="5">Putative NADH dehydrogenase/NAD(P)H nitroreductase MAIT1_03547</fullName>
        <ecNumber evidence="5">1.-.-.-</ecNumber>
    </recommendedName>
</protein>
<keyword evidence="7" id="KW-0645">Protease</keyword>
<organism evidence="7 8">
    <name type="scientific">Magnetofaba australis IT-1</name>
    <dbReference type="NCBI Taxonomy" id="1434232"/>
    <lineage>
        <taxon>Bacteria</taxon>
        <taxon>Pseudomonadati</taxon>
        <taxon>Pseudomonadota</taxon>
        <taxon>Magnetococcia</taxon>
        <taxon>Magnetococcales</taxon>
        <taxon>Magnetococcaceae</taxon>
        <taxon>Magnetofaba</taxon>
    </lineage>
</organism>
<feature type="domain" description="Nitroreductase" evidence="6">
    <location>
        <begin position="13"/>
        <end position="156"/>
    </location>
</feature>
<dbReference type="HAMAP" id="MF_01204">
    <property type="entry name" value="Oxidoreductase_RutE_HadB"/>
    <property type="match status" value="1"/>
</dbReference>
<dbReference type="STRING" id="1434232.MAIT1_03547"/>
<dbReference type="GO" id="GO:0006508">
    <property type="term" value="P:proteolysis"/>
    <property type="evidence" value="ECO:0007669"/>
    <property type="project" value="UniProtKB-KW"/>
</dbReference>
<dbReference type="PANTHER" id="PTHR43543:SF1">
    <property type="entry name" value="MALONIC SEMIALDEHYDE REDUCTASE RUTE-RELATED"/>
    <property type="match status" value="1"/>
</dbReference>
<keyword evidence="4 5" id="KW-0560">Oxidoreductase</keyword>
<keyword evidence="8" id="KW-1185">Reference proteome</keyword>
<comment type="caution">
    <text evidence="7">The sequence shown here is derived from an EMBL/GenBank/DDBJ whole genome shotgun (WGS) entry which is preliminary data.</text>
</comment>
<keyword evidence="2 5" id="KW-0288">FMN</keyword>
<dbReference type="EMBL" id="LVJN01000018">
    <property type="protein sequence ID" value="OSM05365.1"/>
    <property type="molecule type" value="Genomic_DNA"/>
</dbReference>